<dbReference type="CDD" id="cd00093">
    <property type="entry name" value="HTH_XRE"/>
    <property type="match status" value="1"/>
</dbReference>
<dbReference type="PANTHER" id="PTHR43236">
    <property type="entry name" value="ANTITOXIN HIGA1"/>
    <property type="match status" value="1"/>
</dbReference>
<comment type="caution">
    <text evidence="3">The sequence shown here is derived from an EMBL/GenBank/DDBJ whole genome shotgun (WGS) entry which is preliminary data.</text>
</comment>
<dbReference type="InterPro" id="IPR052345">
    <property type="entry name" value="Rad_response_metalloprotease"/>
</dbReference>
<dbReference type="SUPFAM" id="SSF47413">
    <property type="entry name" value="lambda repressor-like DNA-binding domains"/>
    <property type="match status" value="1"/>
</dbReference>
<proteinExistence type="inferred from homology"/>
<evidence type="ECO:0000256" key="1">
    <source>
        <dbReference type="ARBA" id="ARBA00007227"/>
    </source>
</evidence>
<sequence length="376" mass="41699">MTSLSRARPMAFRSSSTLFLIMTAFARYAPIADRALDVVRTCVRSTLWEDCAPCQGVLLARKIMKTDKQALIRALKKKRESEGLSIRALSERVGISFSTLARIERGEGEPDNNSTIRIIEWLGPDAQNAGLSFESVALVHFRAAKNVQSKTVHCLLQAAEQLVRNSNKGFPVSEDFAETDSELAGSIALAKSEMEEMATGLRGDLEVALNAPLDALNFRIDGVDVYTVSDVRGLDANCARFLLGPGGREWSAMSVPLDITEDRWAILRNDSHTLERQKVTYLEECWHILLGHKLTRIAKVADAFGRTYDSTEEHDAFYLASATMLPEVEVRSQVTAGKSAAEIAAWFGTSPELVEYRIKRLGLWRIYKNKGVGLND</sequence>
<dbReference type="Proteomes" id="UP000467322">
    <property type="component" value="Unassembled WGS sequence"/>
</dbReference>
<comment type="similarity">
    <text evidence="1">Belongs to the short-chain fatty acyl-CoA assimilation regulator (ScfR) family.</text>
</comment>
<dbReference type="Pfam" id="PF06114">
    <property type="entry name" value="Peptidase_M78"/>
    <property type="match status" value="1"/>
</dbReference>
<dbReference type="Pfam" id="PF01381">
    <property type="entry name" value="HTH_3"/>
    <property type="match status" value="1"/>
</dbReference>
<evidence type="ECO:0000313" key="4">
    <source>
        <dbReference type="Proteomes" id="UP000467322"/>
    </source>
</evidence>
<dbReference type="PROSITE" id="PS50943">
    <property type="entry name" value="HTH_CROC1"/>
    <property type="match status" value="1"/>
</dbReference>
<dbReference type="InterPro" id="IPR010982">
    <property type="entry name" value="Lambda_DNA-bd_dom_sf"/>
</dbReference>
<dbReference type="GO" id="GO:0003677">
    <property type="term" value="F:DNA binding"/>
    <property type="evidence" value="ECO:0007669"/>
    <property type="project" value="InterPro"/>
</dbReference>
<evidence type="ECO:0000313" key="3">
    <source>
        <dbReference type="EMBL" id="MZR11660.1"/>
    </source>
</evidence>
<dbReference type="Gene3D" id="1.10.260.40">
    <property type="entry name" value="lambda repressor-like DNA-binding domains"/>
    <property type="match status" value="1"/>
</dbReference>
<reference evidence="3 4" key="1">
    <citation type="submission" date="2019-12" db="EMBL/GenBank/DDBJ databases">
        <title>Maritimibacter sp. nov. sp. isolated from sea sand.</title>
        <authorList>
            <person name="Kim J."/>
            <person name="Jeong S.E."/>
            <person name="Jung H.S."/>
            <person name="Jeon C.O."/>
        </authorList>
    </citation>
    <scope>NUCLEOTIDE SEQUENCE [LARGE SCALE GENOMIC DNA]</scope>
    <source>
        <strain evidence="3 4">DP07</strain>
    </source>
</reference>
<gene>
    <name evidence="3" type="ORF">GQE99_01300</name>
</gene>
<keyword evidence="4" id="KW-1185">Reference proteome</keyword>
<accession>A0A845LUW7</accession>
<name>A0A845LUW7_9RHOB</name>
<dbReference type="AlphaFoldDB" id="A0A845LUW7"/>
<dbReference type="InterPro" id="IPR001387">
    <property type="entry name" value="Cro/C1-type_HTH"/>
</dbReference>
<dbReference type="SMART" id="SM00530">
    <property type="entry name" value="HTH_XRE"/>
    <property type="match status" value="1"/>
</dbReference>
<feature type="domain" description="HTH cro/C1-type" evidence="2">
    <location>
        <begin position="75"/>
        <end position="111"/>
    </location>
</feature>
<dbReference type="PANTHER" id="PTHR43236:SF2">
    <property type="entry name" value="BLL0069 PROTEIN"/>
    <property type="match status" value="1"/>
</dbReference>
<protein>
    <submittedName>
        <fullName evidence="3">ImmA/IrrE family metallo-endopeptidase</fullName>
    </submittedName>
</protein>
<dbReference type="InterPro" id="IPR010359">
    <property type="entry name" value="IrrE_HExxH"/>
</dbReference>
<evidence type="ECO:0000259" key="2">
    <source>
        <dbReference type="PROSITE" id="PS50943"/>
    </source>
</evidence>
<organism evidence="3 4">
    <name type="scientific">Maritimibacter harenae</name>
    <dbReference type="NCBI Taxonomy" id="2606218"/>
    <lineage>
        <taxon>Bacteria</taxon>
        <taxon>Pseudomonadati</taxon>
        <taxon>Pseudomonadota</taxon>
        <taxon>Alphaproteobacteria</taxon>
        <taxon>Rhodobacterales</taxon>
        <taxon>Roseobacteraceae</taxon>
        <taxon>Maritimibacter</taxon>
    </lineage>
</organism>
<dbReference type="EMBL" id="WTUX01000003">
    <property type="protein sequence ID" value="MZR11660.1"/>
    <property type="molecule type" value="Genomic_DNA"/>
</dbReference>